<keyword evidence="3" id="KW-1185">Reference proteome</keyword>
<evidence type="ECO:0008006" key="4">
    <source>
        <dbReference type="Google" id="ProtNLM"/>
    </source>
</evidence>
<dbReference type="Gene3D" id="3.30.1370.110">
    <property type="match status" value="1"/>
</dbReference>
<dbReference type="OrthoDB" id="3231855at2759"/>
<evidence type="ECO:0000256" key="1">
    <source>
        <dbReference type="SAM" id="MobiDB-lite"/>
    </source>
</evidence>
<accession>A0A9P5MRM8</accession>
<dbReference type="SUPFAM" id="SSF160443">
    <property type="entry name" value="SMR domain-like"/>
    <property type="match status" value="1"/>
</dbReference>
<dbReference type="EMBL" id="WHVB01000016">
    <property type="protein sequence ID" value="KAF8475380.1"/>
    <property type="molecule type" value="Genomic_DNA"/>
</dbReference>
<protein>
    <recommendedName>
        <fullName evidence="4">Smr domain-containing protein</fullName>
    </recommendedName>
</protein>
<reference evidence="2" key="2">
    <citation type="journal article" date="2020" name="Nat. Commun.">
        <title>Large-scale genome sequencing of mycorrhizal fungi provides insights into the early evolution of symbiotic traits.</title>
        <authorList>
            <person name="Miyauchi S."/>
            <person name="Kiss E."/>
            <person name="Kuo A."/>
            <person name="Drula E."/>
            <person name="Kohler A."/>
            <person name="Sanchez-Garcia M."/>
            <person name="Morin E."/>
            <person name="Andreopoulos B."/>
            <person name="Barry K.W."/>
            <person name="Bonito G."/>
            <person name="Buee M."/>
            <person name="Carver A."/>
            <person name="Chen C."/>
            <person name="Cichocki N."/>
            <person name="Clum A."/>
            <person name="Culley D."/>
            <person name="Crous P.W."/>
            <person name="Fauchery L."/>
            <person name="Girlanda M."/>
            <person name="Hayes R.D."/>
            <person name="Keri Z."/>
            <person name="LaButti K."/>
            <person name="Lipzen A."/>
            <person name="Lombard V."/>
            <person name="Magnuson J."/>
            <person name="Maillard F."/>
            <person name="Murat C."/>
            <person name="Nolan M."/>
            <person name="Ohm R.A."/>
            <person name="Pangilinan J."/>
            <person name="Pereira M.F."/>
            <person name="Perotto S."/>
            <person name="Peter M."/>
            <person name="Pfister S."/>
            <person name="Riley R."/>
            <person name="Sitrit Y."/>
            <person name="Stielow J.B."/>
            <person name="Szollosi G."/>
            <person name="Zifcakova L."/>
            <person name="Stursova M."/>
            <person name="Spatafora J.W."/>
            <person name="Tedersoo L."/>
            <person name="Vaario L.M."/>
            <person name="Yamada A."/>
            <person name="Yan M."/>
            <person name="Wang P."/>
            <person name="Xu J."/>
            <person name="Bruns T."/>
            <person name="Baldrian P."/>
            <person name="Vilgalys R."/>
            <person name="Dunand C."/>
            <person name="Henrissat B."/>
            <person name="Grigoriev I.V."/>
            <person name="Hibbett D."/>
            <person name="Nagy L.G."/>
            <person name="Martin F.M."/>
        </authorList>
    </citation>
    <scope>NUCLEOTIDE SEQUENCE</scope>
    <source>
        <strain evidence="2">Prilba</strain>
    </source>
</reference>
<organism evidence="2 3">
    <name type="scientific">Russula ochroleuca</name>
    <dbReference type="NCBI Taxonomy" id="152965"/>
    <lineage>
        <taxon>Eukaryota</taxon>
        <taxon>Fungi</taxon>
        <taxon>Dikarya</taxon>
        <taxon>Basidiomycota</taxon>
        <taxon>Agaricomycotina</taxon>
        <taxon>Agaricomycetes</taxon>
        <taxon>Russulales</taxon>
        <taxon>Russulaceae</taxon>
        <taxon>Russula</taxon>
    </lineage>
</organism>
<gene>
    <name evidence="2" type="ORF">DFH94DRAFT_761137</name>
</gene>
<sequence length="607" mass="66035">MHQNSTGGHQMTAVTLLEELQLEFPSLDSSLIAAFLSERDVESLTKKQLRKLRRTLAKLATGASHDEQLISEALSCTHIDGSSISSSARSHESTSAPSTVTDASSPLASICITSFSSLLGFLQAVFPEIPPARLERVISDASFDGGFADGVDVEQDVERIIQLLLMEEYPGDPGEDGSTFGDLENKPPPMSREEGQVVNAKGKKRKKKLKTIPLSDIRQQRHVDEGASGSPHGSRFTLPSKSSNVDIWTSVSSISAQLATLLHPYSESYFKSFFHSPESKTPAIAVRHALTAITNSRDDDVSPDMTVLLNLQDILQSTSEYNELSEKEQKRLCLDAHLCLQAVGSRIDNALDLVWLLHSLDADDAAGWKVAPYHQEPLPNQDNCILETSKNAAQLWPRLPSQPQDDWNVVPSRKGPTGARRHTVSILTSNDSHGTSTHQIGFAKDTGPAGLKERHDDLQTRIREASMSAARAWKGGNSKKGGSLKNVGRHVAMYHVEEVRRLQEELKDAALDVARVRVNARKKATTSGTVIDLHYTTTAQAVILARECLRDHGASNSCPMEFITGRGKHSADGKAVLGPAVYGALIEDGWIVSTLPAGLIVHGRLPN</sequence>
<dbReference type="InterPro" id="IPR052772">
    <property type="entry name" value="Endo/PolyKinase_Domain-Protein"/>
</dbReference>
<feature type="region of interest" description="Disordered" evidence="1">
    <location>
        <begin position="171"/>
        <end position="239"/>
    </location>
</feature>
<dbReference type="GO" id="GO:0004519">
    <property type="term" value="F:endonuclease activity"/>
    <property type="evidence" value="ECO:0007669"/>
    <property type="project" value="TreeGrafter"/>
</dbReference>
<dbReference type="PANTHER" id="PTHR46535:SF1">
    <property type="entry name" value="NEDD4-BINDING PROTEIN 2"/>
    <property type="match status" value="1"/>
</dbReference>
<proteinExistence type="predicted"/>
<dbReference type="AlphaFoldDB" id="A0A9P5MRM8"/>
<evidence type="ECO:0000313" key="2">
    <source>
        <dbReference type="EMBL" id="KAF8475380.1"/>
    </source>
</evidence>
<feature type="compositionally biased region" description="Basic residues" evidence="1">
    <location>
        <begin position="201"/>
        <end position="210"/>
    </location>
</feature>
<feature type="region of interest" description="Disordered" evidence="1">
    <location>
        <begin position="399"/>
        <end position="451"/>
    </location>
</feature>
<feature type="compositionally biased region" description="Polar residues" evidence="1">
    <location>
        <begin position="425"/>
        <end position="439"/>
    </location>
</feature>
<dbReference type="InterPro" id="IPR036063">
    <property type="entry name" value="Smr_dom_sf"/>
</dbReference>
<comment type="caution">
    <text evidence="2">The sequence shown here is derived from an EMBL/GenBank/DDBJ whole genome shotgun (WGS) entry which is preliminary data.</text>
</comment>
<evidence type="ECO:0000313" key="3">
    <source>
        <dbReference type="Proteomes" id="UP000759537"/>
    </source>
</evidence>
<dbReference type="PANTHER" id="PTHR46535">
    <property type="entry name" value="NEDD4-BINDING PROTEIN 2"/>
    <property type="match status" value="1"/>
</dbReference>
<reference evidence="2" key="1">
    <citation type="submission" date="2019-10" db="EMBL/GenBank/DDBJ databases">
        <authorList>
            <consortium name="DOE Joint Genome Institute"/>
            <person name="Kuo A."/>
            <person name="Miyauchi S."/>
            <person name="Kiss E."/>
            <person name="Drula E."/>
            <person name="Kohler A."/>
            <person name="Sanchez-Garcia M."/>
            <person name="Andreopoulos B."/>
            <person name="Barry K.W."/>
            <person name="Bonito G."/>
            <person name="Buee M."/>
            <person name="Carver A."/>
            <person name="Chen C."/>
            <person name="Cichocki N."/>
            <person name="Clum A."/>
            <person name="Culley D."/>
            <person name="Crous P.W."/>
            <person name="Fauchery L."/>
            <person name="Girlanda M."/>
            <person name="Hayes R."/>
            <person name="Keri Z."/>
            <person name="LaButti K."/>
            <person name="Lipzen A."/>
            <person name="Lombard V."/>
            <person name="Magnuson J."/>
            <person name="Maillard F."/>
            <person name="Morin E."/>
            <person name="Murat C."/>
            <person name="Nolan M."/>
            <person name="Ohm R."/>
            <person name="Pangilinan J."/>
            <person name="Pereira M."/>
            <person name="Perotto S."/>
            <person name="Peter M."/>
            <person name="Riley R."/>
            <person name="Sitrit Y."/>
            <person name="Stielow B."/>
            <person name="Szollosi G."/>
            <person name="Zifcakova L."/>
            <person name="Stursova M."/>
            <person name="Spatafora J.W."/>
            <person name="Tedersoo L."/>
            <person name="Vaario L.-M."/>
            <person name="Yamada A."/>
            <person name="Yan M."/>
            <person name="Wang P."/>
            <person name="Xu J."/>
            <person name="Bruns T."/>
            <person name="Baldrian P."/>
            <person name="Vilgalys R."/>
            <person name="Henrissat B."/>
            <person name="Grigoriev I.V."/>
            <person name="Hibbett D."/>
            <person name="Nagy L.G."/>
            <person name="Martin F.M."/>
        </authorList>
    </citation>
    <scope>NUCLEOTIDE SEQUENCE</scope>
    <source>
        <strain evidence="2">Prilba</strain>
    </source>
</reference>
<dbReference type="Proteomes" id="UP000759537">
    <property type="component" value="Unassembled WGS sequence"/>
</dbReference>
<dbReference type="GO" id="GO:0005634">
    <property type="term" value="C:nucleus"/>
    <property type="evidence" value="ECO:0007669"/>
    <property type="project" value="TreeGrafter"/>
</dbReference>
<name>A0A9P5MRM8_9AGAM</name>